<feature type="non-terminal residue" evidence="2">
    <location>
        <position position="119"/>
    </location>
</feature>
<dbReference type="EMBL" id="AUZX01009978">
    <property type="protein sequence ID" value="EQD49914.1"/>
    <property type="molecule type" value="Genomic_DNA"/>
</dbReference>
<accession>T1BA82</accession>
<proteinExistence type="predicted"/>
<sequence length="119" mass="12639">MYNEAPEPLQVTGRAPSSSTRGRRTVDEFRAEGLQRAHIVAVLDRGGGFSSADHADPECRTDVDHAVVKGRRRGIMSGQSVRRVVIVGGGTAGWMAAAVLIRTMAAHLEVCVVESDAIG</sequence>
<evidence type="ECO:0000256" key="1">
    <source>
        <dbReference type="SAM" id="MobiDB-lite"/>
    </source>
</evidence>
<reference evidence="2" key="2">
    <citation type="journal article" date="2014" name="ISME J.">
        <title>Microbial stratification in low pH oxic and suboxic macroscopic growths along an acid mine drainage.</title>
        <authorList>
            <person name="Mendez-Garcia C."/>
            <person name="Mesa V."/>
            <person name="Sprenger R.R."/>
            <person name="Richter M."/>
            <person name="Diez M.S."/>
            <person name="Solano J."/>
            <person name="Bargiela R."/>
            <person name="Golyshina O.V."/>
            <person name="Manteca A."/>
            <person name="Ramos J.L."/>
            <person name="Gallego J.R."/>
            <person name="Llorente I."/>
            <person name="Martins Dos Santos V.A."/>
            <person name="Jensen O.N."/>
            <person name="Pelaez A.I."/>
            <person name="Sanchez J."/>
            <person name="Ferrer M."/>
        </authorList>
    </citation>
    <scope>NUCLEOTIDE SEQUENCE</scope>
</reference>
<evidence type="ECO:0000313" key="2">
    <source>
        <dbReference type="EMBL" id="EQD49914.1"/>
    </source>
</evidence>
<dbReference type="Pfam" id="PF04820">
    <property type="entry name" value="Trp_halogenase"/>
    <property type="match status" value="1"/>
</dbReference>
<dbReference type="GO" id="GO:0004497">
    <property type="term" value="F:monooxygenase activity"/>
    <property type="evidence" value="ECO:0007669"/>
    <property type="project" value="InterPro"/>
</dbReference>
<dbReference type="InterPro" id="IPR036188">
    <property type="entry name" value="FAD/NAD-bd_sf"/>
</dbReference>
<protein>
    <submittedName>
        <fullName evidence="2">Tryptophan halogenase</fullName>
    </submittedName>
</protein>
<organism evidence="2">
    <name type="scientific">mine drainage metagenome</name>
    <dbReference type="NCBI Taxonomy" id="410659"/>
    <lineage>
        <taxon>unclassified sequences</taxon>
        <taxon>metagenomes</taxon>
        <taxon>ecological metagenomes</taxon>
    </lineage>
</organism>
<name>T1BA82_9ZZZZ</name>
<dbReference type="InterPro" id="IPR006905">
    <property type="entry name" value="Flavin_halogenase"/>
</dbReference>
<reference evidence="2" key="1">
    <citation type="submission" date="2013-08" db="EMBL/GenBank/DDBJ databases">
        <authorList>
            <person name="Mendez C."/>
            <person name="Richter M."/>
            <person name="Ferrer M."/>
            <person name="Sanchez J."/>
        </authorList>
    </citation>
    <scope>NUCLEOTIDE SEQUENCE</scope>
</reference>
<gene>
    <name evidence="2" type="ORF">B1A_13627</name>
</gene>
<feature type="region of interest" description="Disordered" evidence="1">
    <location>
        <begin position="1"/>
        <end position="24"/>
    </location>
</feature>
<dbReference type="SUPFAM" id="SSF51905">
    <property type="entry name" value="FAD/NAD(P)-binding domain"/>
    <property type="match status" value="1"/>
</dbReference>
<dbReference type="Gene3D" id="3.50.50.60">
    <property type="entry name" value="FAD/NAD(P)-binding domain"/>
    <property type="match status" value="1"/>
</dbReference>
<comment type="caution">
    <text evidence="2">The sequence shown here is derived from an EMBL/GenBank/DDBJ whole genome shotgun (WGS) entry which is preliminary data.</text>
</comment>
<dbReference type="AlphaFoldDB" id="T1BA82"/>